<keyword evidence="9" id="KW-0227">DNA damage</keyword>
<dbReference type="SUPFAM" id="SSF56672">
    <property type="entry name" value="DNA/RNA polymerases"/>
    <property type="match status" value="1"/>
</dbReference>
<evidence type="ECO:0000256" key="21">
    <source>
        <dbReference type="SAM" id="MobiDB-lite"/>
    </source>
</evidence>
<evidence type="ECO:0000259" key="25">
    <source>
        <dbReference type="Pfam" id="PF24055"/>
    </source>
</evidence>
<dbReference type="Pfam" id="PF24055">
    <property type="entry name" value="POL3_N"/>
    <property type="match status" value="1"/>
</dbReference>
<evidence type="ECO:0000256" key="5">
    <source>
        <dbReference type="ARBA" id="ARBA00022679"/>
    </source>
</evidence>
<dbReference type="OrthoDB" id="2414538at2759"/>
<dbReference type="GO" id="GO:0003677">
    <property type="term" value="F:DNA binding"/>
    <property type="evidence" value="ECO:0007669"/>
    <property type="project" value="UniProtKB-KW"/>
</dbReference>
<dbReference type="InterPro" id="IPR017964">
    <property type="entry name" value="DNA-dir_DNA_pol_B_CS"/>
</dbReference>
<evidence type="ECO:0000256" key="12">
    <source>
        <dbReference type="ARBA" id="ARBA00022932"/>
    </source>
</evidence>
<gene>
    <name evidence="27" type="ORF">PROFUN_13135</name>
</gene>
<dbReference type="GO" id="GO:0016035">
    <property type="term" value="C:zeta DNA polymerase complex"/>
    <property type="evidence" value="ECO:0007669"/>
    <property type="project" value="InterPro"/>
</dbReference>
<dbReference type="Gene3D" id="1.10.287.690">
    <property type="entry name" value="Helix hairpin bin"/>
    <property type="match status" value="1"/>
</dbReference>
<feature type="compositionally biased region" description="Basic residues" evidence="21">
    <location>
        <begin position="464"/>
        <end position="475"/>
    </location>
</feature>
<evidence type="ECO:0000256" key="17">
    <source>
        <dbReference type="ARBA" id="ARBA00023242"/>
    </source>
</evidence>
<feature type="compositionally biased region" description="Basic and acidic residues" evidence="21">
    <location>
        <begin position="698"/>
        <end position="739"/>
    </location>
</feature>
<feature type="domain" description="DNA polymerase delta/zeta catalytic subunit N-terminal" evidence="25">
    <location>
        <begin position="65"/>
        <end position="145"/>
    </location>
</feature>
<dbReference type="InterPro" id="IPR043502">
    <property type="entry name" value="DNA/RNA_pol_sf"/>
</dbReference>
<feature type="compositionally biased region" description="Basic residues" evidence="21">
    <location>
        <begin position="932"/>
        <end position="942"/>
    </location>
</feature>
<dbReference type="Pfam" id="PF00136">
    <property type="entry name" value="DNA_pol_B"/>
    <property type="match status" value="1"/>
</dbReference>
<feature type="domain" description="DNA-directed DNA polymerase family B exonuclease" evidence="23">
    <location>
        <begin position="979"/>
        <end position="1163"/>
    </location>
</feature>
<feature type="compositionally biased region" description="Basic and acidic residues" evidence="21">
    <location>
        <begin position="407"/>
        <end position="418"/>
    </location>
</feature>
<evidence type="ECO:0000313" key="28">
    <source>
        <dbReference type="Proteomes" id="UP000241769"/>
    </source>
</evidence>
<keyword evidence="7 20" id="KW-0235">DNA replication</keyword>
<evidence type="ECO:0000256" key="15">
    <source>
        <dbReference type="ARBA" id="ARBA00023125"/>
    </source>
</evidence>
<keyword evidence="10 20" id="KW-0863">Zinc-finger</keyword>
<feature type="domain" description="DNA polymerase zeta catalytic subunit N-terminal" evidence="26">
    <location>
        <begin position="10"/>
        <end position="63"/>
    </location>
</feature>
<evidence type="ECO:0000256" key="2">
    <source>
        <dbReference type="ARBA" id="ARBA00004123"/>
    </source>
</evidence>
<dbReference type="Proteomes" id="UP000241769">
    <property type="component" value="Unassembled WGS sequence"/>
</dbReference>
<feature type="compositionally biased region" description="Basic and acidic residues" evidence="21">
    <location>
        <begin position="516"/>
        <end position="589"/>
    </location>
</feature>
<feature type="region of interest" description="Disordered" evidence="21">
    <location>
        <begin position="381"/>
        <end position="418"/>
    </location>
</feature>
<dbReference type="GO" id="GO:0000724">
    <property type="term" value="P:double-strand break repair via homologous recombination"/>
    <property type="evidence" value="ECO:0007669"/>
    <property type="project" value="TreeGrafter"/>
</dbReference>
<dbReference type="SMART" id="SM00486">
    <property type="entry name" value="POLBc"/>
    <property type="match status" value="1"/>
</dbReference>
<reference evidence="27 28" key="1">
    <citation type="journal article" date="2018" name="Genome Biol. Evol.">
        <title>Multiple Roots of Fruiting Body Formation in Amoebozoa.</title>
        <authorList>
            <person name="Hillmann F."/>
            <person name="Forbes G."/>
            <person name="Novohradska S."/>
            <person name="Ferling I."/>
            <person name="Riege K."/>
            <person name="Groth M."/>
            <person name="Westermann M."/>
            <person name="Marz M."/>
            <person name="Spaller T."/>
            <person name="Winckler T."/>
            <person name="Schaap P."/>
            <person name="Glockner G."/>
        </authorList>
    </citation>
    <scope>NUCLEOTIDE SEQUENCE [LARGE SCALE GENOMIC DNA]</scope>
    <source>
        <strain evidence="27 28">Jena</strain>
    </source>
</reference>
<feature type="compositionally biased region" description="Polar residues" evidence="21">
    <location>
        <begin position="316"/>
        <end position="325"/>
    </location>
</feature>
<feature type="domain" description="C4-type zinc-finger of DNA polymerase delta" evidence="24">
    <location>
        <begin position="1716"/>
        <end position="1786"/>
    </location>
</feature>
<dbReference type="FunFam" id="1.10.132.60:FF:000007">
    <property type="entry name" value="DNA polymerase"/>
    <property type="match status" value="1"/>
</dbReference>
<dbReference type="InterPro" id="IPR036397">
    <property type="entry name" value="RNaseH_sf"/>
</dbReference>
<keyword evidence="6 20" id="KW-0548">Nucleotidyltransferase</keyword>
<evidence type="ECO:0000256" key="7">
    <source>
        <dbReference type="ARBA" id="ARBA00022705"/>
    </source>
</evidence>
<feature type="compositionally biased region" description="Polar residues" evidence="21">
    <location>
        <begin position="595"/>
        <end position="606"/>
    </location>
</feature>
<dbReference type="PANTHER" id="PTHR45812:SF1">
    <property type="entry name" value="DNA POLYMERASE ZETA CATALYTIC SUBUNIT"/>
    <property type="match status" value="1"/>
</dbReference>
<evidence type="ECO:0000256" key="13">
    <source>
        <dbReference type="ARBA" id="ARBA00023004"/>
    </source>
</evidence>
<dbReference type="InterPro" id="IPR042087">
    <property type="entry name" value="DNA_pol_B_thumb"/>
</dbReference>
<dbReference type="InterPro" id="IPR006172">
    <property type="entry name" value="DNA-dir_DNA_pol_B"/>
</dbReference>
<dbReference type="Gene3D" id="1.10.132.60">
    <property type="entry name" value="DNA polymerase family B, C-terminal domain"/>
    <property type="match status" value="1"/>
</dbReference>
<feature type="compositionally biased region" description="Basic and acidic residues" evidence="21">
    <location>
        <begin position="920"/>
        <end position="931"/>
    </location>
</feature>
<feature type="region of interest" description="Disordered" evidence="21">
    <location>
        <begin position="682"/>
        <end position="740"/>
    </location>
</feature>
<dbReference type="InterPro" id="IPR006134">
    <property type="entry name" value="DNA-dir_DNA_pol_B_multi_dom"/>
</dbReference>
<dbReference type="GO" id="GO:0042276">
    <property type="term" value="P:error-prone translesion synthesis"/>
    <property type="evidence" value="ECO:0007669"/>
    <property type="project" value="TreeGrafter"/>
</dbReference>
<dbReference type="GO" id="GO:0005634">
    <property type="term" value="C:nucleus"/>
    <property type="evidence" value="ECO:0007669"/>
    <property type="project" value="UniProtKB-SubCell"/>
</dbReference>
<evidence type="ECO:0000256" key="1">
    <source>
        <dbReference type="ARBA" id="ARBA00001966"/>
    </source>
</evidence>
<dbReference type="InterPro" id="IPR023211">
    <property type="entry name" value="DNA_pol_palm_dom_sf"/>
</dbReference>
<dbReference type="Gene3D" id="3.30.420.10">
    <property type="entry name" value="Ribonuclease H-like superfamily/Ribonuclease H"/>
    <property type="match status" value="1"/>
</dbReference>
<dbReference type="InterPro" id="IPR030559">
    <property type="entry name" value="PolZ_Rev3"/>
</dbReference>
<feature type="region of interest" description="Disordered" evidence="21">
    <location>
        <begin position="447"/>
        <end position="606"/>
    </location>
</feature>
<keyword evidence="4 20" id="KW-0004">4Fe-4S</keyword>
<keyword evidence="11 20" id="KW-0862">Zinc</keyword>
<sequence>MSAPPVDSLFSLRIVEIDHYMSRPRDGMDITYSSFTGSAAIQVPVIRIFGTTPAGQKACLHLHKAFPYFFLEYDEKLPLEIEYGEIGVSEDLTPSVKSYIQRLAISIEKAMEIVGSGKQQQIFNISVVRGKPFYGCHVFEKVYLKSMTKMIGLLRSGAVMNTFFQPYESHVPFLLQVFVDYNLYGMAFLNLSKVSFRSPVPTVNRVITWKREIVYEISGPMEEHPASQSETMTKIWMEGTIDRETINNTPRQTTCQIEIDAQMEGDIYLSLFAEEKVDVLNIRDIACVEKNVKKVHSLASIWREEKERRRMEGKASQPTQISSDPRNIIPNELDQYLQLDRQKYQSTNASTPSTHMSAEAQELLRISPLSNAPLHTMTQIEQTNARKERPQVDEAVAQTQADDSEEENKNEASQRENMDILKRQSSLAPEDDLMGLDLLIEEDSCDDDISQLDGMDDPTDGSHKSRQSVHKKSKLRPTVLKGKRYGSIIPPKEKPKEGRKKREKIVEILSDDENQEDRVTEKRDKGMSEKGSTKKEGDRRARDRERETKRDTGTREGDHSMKNEDRGKRGKDKELKETEGNAKRPDRQKHEKTKISSQYDFSSTNNNRVSSKLFFTALYGNPSTLTMDSSMITEDVYESGMIYDDFQDEMNNCFFYEEKDPRESDNTEATMTGVTEERVISPVRSEKEEELITTPNFSREKSPLKGTTDRSPFKGSREENPCKEKGEMPHKGSREESPFRESSFLLVNTPTTNKLSPESPIAPCSDNPPYSHLLVSTPVARKLFPQSPSKKVDEREDSFVLDETPTARFSGDGGQWICLSTGAPSPQKVVNMGGLYHQEAFYGNEEDAPKNPKRFAGAVQQITLMDVDSLSPFSPNTRSCPPWRRYSLPSLPQKRQTCVMIPIKPPPSSDVVLRSIHQTGDNRTDQKDKGKIKSNKPNKAHKAVSQIEPPTQATNMFAVQLDLLEKSALLNSNQYITQFSVEIHANSVKTLLPNPISDGICAIAYTIRDDDAILRTGRKYKDFSGVLMVDDDIDPKDMGVKGEYGMREECNEIHSDVKIERFKSEIDMLREFVQLVRRIDPDLLIGYEIQNNSFGYIIERSRHLNVQMEQEISRLLVEENKRGVDEWGYTHASGIHIGGRIVLNVWRIMRSEVKTNIYDFENVVYHVLQKRVPHYSTQSLTEWYNDPQERWRTVEHISTRSKINIQMLHNLDVIPRTRVSELARVYGIDFFSVLSRGSQYRVESMVLRLTKPLNYILLSPSKQQVSRQKAPECVPLVMEPVTQLYNSPVLVFDFQSLYPSMVIAYNYCYSTCLGSMKKTQNKILGTLPYEPPPGLIGQLEQSIHVSPNEVMYVDERFRKGVLPTLLSEILDTRIMVKKAMKQAKGNQNLTRMLNARQMGLKMIANVTYGYTSASFSGRMPCVQLADSIVQMGRQTIEEAIRTVENHPTWSARVIYGDTDSMFVLLEGASRDRAFQVGAEIASVITAANPSPVKLNFEKVYHPCIMVTKKRYVGYKYESASQTEPIFDAKGIETVRRDSCPAVSKMMEKSIRIMFERKDVSQVKTYVQEQFHKIMTGRVSIQDFIFAKEVRLGTYSERGVLPPAVVVAKKNMEMDPRDEPRYSERVRYLVVYGSPDARLTDLVVSPQEFISKGSFSLNGVYYITKQILPALARIFNIVGVDVKSWYKDMPRNLISKKSARKDTRTRRIDEYYHSTCCYICGSTGADSSERCKACTDNPQMVALILLSRLRIAEKEVNDIEAVCRDCSNTSYGPILCDSIDCPVMYRRDTCRRRMLEWREKATASSLL</sequence>
<evidence type="ECO:0000256" key="11">
    <source>
        <dbReference type="ARBA" id="ARBA00022833"/>
    </source>
</evidence>
<evidence type="ECO:0000256" key="10">
    <source>
        <dbReference type="ARBA" id="ARBA00022771"/>
    </source>
</evidence>
<keyword evidence="5 20" id="KW-0808">Transferase</keyword>
<evidence type="ECO:0000313" key="27">
    <source>
        <dbReference type="EMBL" id="PRP79057.1"/>
    </source>
</evidence>
<evidence type="ECO:0000256" key="14">
    <source>
        <dbReference type="ARBA" id="ARBA00023014"/>
    </source>
</evidence>
<comment type="subunit">
    <text evidence="19">Forms DNA polymerase zeta with REV7.</text>
</comment>
<comment type="cofactor">
    <cofactor evidence="1 20">
        <name>[4Fe-4S] cluster</name>
        <dbReference type="ChEBI" id="CHEBI:49883"/>
    </cofactor>
</comment>
<dbReference type="InterPro" id="IPR056447">
    <property type="entry name" value="REV3_N"/>
</dbReference>
<dbReference type="PRINTS" id="PR00106">
    <property type="entry name" value="DNAPOLB"/>
</dbReference>
<dbReference type="InterPro" id="IPR056435">
    <property type="entry name" value="DPOD/Z_N"/>
</dbReference>
<dbReference type="InterPro" id="IPR012337">
    <property type="entry name" value="RNaseH-like_sf"/>
</dbReference>
<dbReference type="GO" id="GO:0003887">
    <property type="term" value="F:DNA-directed DNA polymerase activity"/>
    <property type="evidence" value="ECO:0007669"/>
    <property type="project" value="UniProtKB-KW"/>
</dbReference>
<keyword evidence="17 20" id="KW-0539">Nucleus</keyword>
<keyword evidence="13 20" id="KW-0408">Iron</keyword>
<dbReference type="EC" id="2.7.7.7" evidence="20"/>
<evidence type="ECO:0000256" key="6">
    <source>
        <dbReference type="ARBA" id="ARBA00022695"/>
    </source>
</evidence>
<comment type="subcellular location">
    <subcellularLocation>
        <location evidence="2 20">Nucleus</location>
    </subcellularLocation>
</comment>
<keyword evidence="28" id="KW-1185">Reference proteome</keyword>
<evidence type="ECO:0000256" key="20">
    <source>
        <dbReference type="RuleBase" id="RU000442"/>
    </source>
</evidence>
<proteinExistence type="inferred from homology"/>
<dbReference type="Gene3D" id="3.90.1600.10">
    <property type="entry name" value="Palm domain of DNA polymerase"/>
    <property type="match status" value="1"/>
</dbReference>
<dbReference type="GO" id="GO:0008270">
    <property type="term" value="F:zinc ion binding"/>
    <property type="evidence" value="ECO:0007669"/>
    <property type="project" value="UniProtKB-KW"/>
</dbReference>
<dbReference type="PANTHER" id="PTHR45812">
    <property type="entry name" value="DNA POLYMERASE ZETA CATALYTIC SUBUNIT"/>
    <property type="match status" value="1"/>
</dbReference>
<evidence type="ECO:0000256" key="3">
    <source>
        <dbReference type="ARBA" id="ARBA00005755"/>
    </source>
</evidence>
<comment type="similarity">
    <text evidence="3 20">Belongs to the DNA polymerase type-B family.</text>
</comment>
<evidence type="ECO:0000256" key="4">
    <source>
        <dbReference type="ARBA" id="ARBA00022485"/>
    </source>
</evidence>
<keyword evidence="14 20" id="KW-0411">Iron-sulfur</keyword>
<dbReference type="STRING" id="1890364.A0A2P6N531"/>
<dbReference type="GO" id="GO:0051539">
    <property type="term" value="F:4 iron, 4 sulfur cluster binding"/>
    <property type="evidence" value="ECO:0007669"/>
    <property type="project" value="UniProtKB-KW"/>
</dbReference>
<evidence type="ECO:0000256" key="16">
    <source>
        <dbReference type="ARBA" id="ARBA00023204"/>
    </source>
</evidence>
<dbReference type="FunCoup" id="A0A2P6N531">
    <property type="interactions" value="373"/>
</dbReference>
<feature type="region of interest" description="Disordered" evidence="21">
    <location>
        <begin position="918"/>
        <end position="945"/>
    </location>
</feature>
<dbReference type="CDD" id="cd05778">
    <property type="entry name" value="DNA_polB_zeta_exo"/>
    <property type="match status" value="1"/>
</dbReference>
<evidence type="ECO:0000259" key="24">
    <source>
        <dbReference type="Pfam" id="PF14260"/>
    </source>
</evidence>
<comment type="caution">
    <text evidence="27">The sequence shown here is derived from an EMBL/GenBank/DDBJ whole genome shotgun (WGS) entry which is preliminary data.</text>
</comment>
<evidence type="ECO:0000256" key="9">
    <source>
        <dbReference type="ARBA" id="ARBA00022763"/>
    </source>
</evidence>
<evidence type="ECO:0000256" key="19">
    <source>
        <dbReference type="ARBA" id="ARBA00066055"/>
    </source>
</evidence>
<dbReference type="InParanoid" id="A0A2P6N531"/>
<evidence type="ECO:0000256" key="8">
    <source>
        <dbReference type="ARBA" id="ARBA00022723"/>
    </source>
</evidence>
<feature type="region of interest" description="Disordered" evidence="21">
    <location>
        <begin position="306"/>
        <end position="328"/>
    </location>
</feature>
<name>A0A2P6N531_9EUKA</name>
<dbReference type="SUPFAM" id="SSF53098">
    <property type="entry name" value="Ribonuclease H-like"/>
    <property type="match status" value="1"/>
</dbReference>
<dbReference type="InterPro" id="IPR006133">
    <property type="entry name" value="DNA-dir_DNA_pol_B_exonuc"/>
</dbReference>
<keyword evidence="12 20" id="KW-0239">DNA-directed DNA polymerase</keyword>
<protein>
    <recommendedName>
        <fullName evidence="20">DNA polymerase</fullName>
        <ecNumber evidence="20">2.7.7.7</ecNumber>
    </recommendedName>
</protein>
<dbReference type="GO" id="GO:0006260">
    <property type="term" value="P:DNA replication"/>
    <property type="evidence" value="ECO:0007669"/>
    <property type="project" value="UniProtKB-KW"/>
</dbReference>
<evidence type="ECO:0000256" key="18">
    <source>
        <dbReference type="ARBA" id="ARBA00049244"/>
    </source>
</evidence>
<evidence type="ECO:0000259" key="23">
    <source>
        <dbReference type="Pfam" id="PF03104"/>
    </source>
</evidence>
<dbReference type="EMBL" id="MDYQ01000199">
    <property type="protein sequence ID" value="PRP79057.1"/>
    <property type="molecule type" value="Genomic_DNA"/>
</dbReference>
<organism evidence="27 28">
    <name type="scientific">Planoprotostelium fungivorum</name>
    <dbReference type="NCBI Taxonomy" id="1890364"/>
    <lineage>
        <taxon>Eukaryota</taxon>
        <taxon>Amoebozoa</taxon>
        <taxon>Evosea</taxon>
        <taxon>Variosea</taxon>
        <taxon>Cavosteliida</taxon>
        <taxon>Cavosteliaceae</taxon>
        <taxon>Planoprotostelium</taxon>
    </lineage>
</organism>
<dbReference type="Pfam" id="PF14260">
    <property type="entry name" value="zf-C4pol"/>
    <property type="match status" value="1"/>
</dbReference>
<keyword evidence="8 20" id="KW-0479">Metal-binding</keyword>
<comment type="catalytic activity">
    <reaction evidence="18 20">
        <text>DNA(n) + a 2'-deoxyribonucleoside 5'-triphosphate = DNA(n+1) + diphosphate</text>
        <dbReference type="Rhea" id="RHEA:22508"/>
        <dbReference type="Rhea" id="RHEA-COMP:17339"/>
        <dbReference type="Rhea" id="RHEA-COMP:17340"/>
        <dbReference type="ChEBI" id="CHEBI:33019"/>
        <dbReference type="ChEBI" id="CHEBI:61560"/>
        <dbReference type="ChEBI" id="CHEBI:173112"/>
        <dbReference type="EC" id="2.7.7.7"/>
    </reaction>
</comment>
<dbReference type="CDD" id="cd05534">
    <property type="entry name" value="POLBc_zeta"/>
    <property type="match status" value="1"/>
</dbReference>
<dbReference type="GO" id="GO:0000166">
    <property type="term" value="F:nucleotide binding"/>
    <property type="evidence" value="ECO:0007669"/>
    <property type="project" value="InterPro"/>
</dbReference>
<keyword evidence="16" id="KW-0234">DNA repair</keyword>
<accession>A0A2P6N531</accession>
<dbReference type="FunFam" id="1.10.287.690:FF:000002">
    <property type="entry name" value="DNA polymerase zeta"/>
    <property type="match status" value="1"/>
</dbReference>
<feature type="domain" description="DNA-directed DNA polymerase family B multifunctional" evidence="22">
    <location>
        <begin position="1230"/>
        <end position="1675"/>
    </location>
</feature>
<keyword evidence="15 20" id="KW-0238">DNA-binding</keyword>
<dbReference type="FunFam" id="3.30.420.10:FF:000024">
    <property type="entry name" value="DNA polymerase zeta catalytic subunit"/>
    <property type="match status" value="1"/>
</dbReference>
<evidence type="ECO:0000259" key="26">
    <source>
        <dbReference type="Pfam" id="PF24065"/>
    </source>
</evidence>
<dbReference type="Pfam" id="PF03104">
    <property type="entry name" value="DNA_pol_B_exo1"/>
    <property type="match status" value="1"/>
</dbReference>
<dbReference type="PROSITE" id="PS00116">
    <property type="entry name" value="DNA_POLYMERASE_B"/>
    <property type="match status" value="1"/>
</dbReference>
<dbReference type="Pfam" id="PF24065">
    <property type="entry name" value="REV3_N"/>
    <property type="match status" value="1"/>
</dbReference>
<dbReference type="Gene3D" id="3.30.342.10">
    <property type="entry name" value="DNA Polymerase, chain B, domain 1"/>
    <property type="match status" value="1"/>
</dbReference>
<dbReference type="InterPro" id="IPR025687">
    <property type="entry name" value="Znf-C4pol"/>
</dbReference>
<feature type="compositionally biased region" description="Acidic residues" evidence="21">
    <location>
        <begin position="447"/>
        <end position="459"/>
    </location>
</feature>
<evidence type="ECO:0000259" key="22">
    <source>
        <dbReference type="Pfam" id="PF00136"/>
    </source>
</evidence>